<keyword evidence="1" id="KW-1133">Transmembrane helix</keyword>
<organism evidence="2 3">
    <name type="scientific">Coptis chinensis</name>
    <dbReference type="NCBI Taxonomy" id="261450"/>
    <lineage>
        <taxon>Eukaryota</taxon>
        <taxon>Viridiplantae</taxon>
        <taxon>Streptophyta</taxon>
        <taxon>Embryophyta</taxon>
        <taxon>Tracheophyta</taxon>
        <taxon>Spermatophyta</taxon>
        <taxon>Magnoliopsida</taxon>
        <taxon>Ranunculales</taxon>
        <taxon>Ranunculaceae</taxon>
        <taxon>Coptidoideae</taxon>
        <taxon>Coptis</taxon>
    </lineage>
</organism>
<dbReference type="EMBL" id="JADFTS010000003">
    <property type="protein sequence ID" value="KAF9617139.1"/>
    <property type="molecule type" value="Genomic_DNA"/>
</dbReference>
<comment type="caution">
    <text evidence="2">The sequence shown here is derived from an EMBL/GenBank/DDBJ whole genome shotgun (WGS) entry which is preliminary data.</text>
</comment>
<evidence type="ECO:0000313" key="3">
    <source>
        <dbReference type="Proteomes" id="UP000631114"/>
    </source>
</evidence>
<keyword evidence="1" id="KW-0472">Membrane</keyword>
<protein>
    <submittedName>
        <fullName evidence="2">Uncharacterized protein</fullName>
    </submittedName>
</protein>
<dbReference type="OrthoDB" id="1849062at2759"/>
<sequence length="456" mass="51622">MAARAIPIGSNSSFADWFLSKLNDTNSDNLANQNRIPRVPRSLRSKDGYMKCFDPEMVSLGPYHNGNPSFKPMERFKFDAMKRYTNSSLNSYANAEQVYEKLKPVALEAKAWYEGQSSVSNEVFARMIYVDACFILDFIDEFIRKSKISPTQGRPLRPDNDGVSLRSHDTSIVLRDMMLLENQVPLFVLKELMSITKRSDTIGLQNIDGFINVLIDTPEYFSGESLEGQIQGSSNSKHGDRDIRESIHLLDIYRKRILGNEVTSPNSAETESWYSFRSVTELKEAGIKCKRIGSTHLRKVNFKSNHLSGELLLPHIVIDDMTKCLLVNMIAYELDPSGPLDRGITSYIWFMDSLVDREEDVKELRAKSILLNSLGSDKEVADLFNVLATDLTPDPDSYASVKRKIESHCKNSGRVYIANLLHTHFSTPWTTVGFSAAVLILILTMIQTFFAVFPRK</sequence>
<evidence type="ECO:0000256" key="1">
    <source>
        <dbReference type="SAM" id="Phobius"/>
    </source>
</evidence>
<keyword evidence="1" id="KW-0812">Transmembrane</keyword>
<feature type="transmembrane region" description="Helical" evidence="1">
    <location>
        <begin position="429"/>
        <end position="453"/>
    </location>
</feature>
<proteinExistence type="predicted"/>
<dbReference type="InterPro" id="IPR004158">
    <property type="entry name" value="DUF247_pln"/>
</dbReference>
<dbReference type="Pfam" id="PF03140">
    <property type="entry name" value="DUF247"/>
    <property type="match status" value="1"/>
</dbReference>
<gene>
    <name evidence="2" type="ORF">IFM89_034290</name>
</gene>
<reference evidence="2 3" key="1">
    <citation type="submission" date="2020-10" db="EMBL/GenBank/DDBJ databases">
        <title>The Coptis chinensis genome and diversification of protoberbering-type alkaloids.</title>
        <authorList>
            <person name="Wang B."/>
            <person name="Shu S."/>
            <person name="Song C."/>
            <person name="Liu Y."/>
        </authorList>
    </citation>
    <scope>NUCLEOTIDE SEQUENCE [LARGE SCALE GENOMIC DNA]</scope>
    <source>
        <strain evidence="2">HL-2020</strain>
        <tissue evidence="2">Leaf</tissue>
    </source>
</reference>
<accession>A0A835M801</accession>
<keyword evidence="3" id="KW-1185">Reference proteome</keyword>
<dbReference type="PANTHER" id="PTHR31170">
    <property type="entry name" value="BNAC04G53230D PROTEIN"/>
    <property type="match status" value="1"/>
</dbReference>
<evidence type="ECO:0000313" key="2">
    <source>
        <dbReference type="EMBL" id="KAF9617139.1"/>
    </source>
</evidence>
<dbReference type="PANTHER" id="PTHR31170:SF25">
    <property type="entry name" value="BNAA09G04570D PROTEIN"/>
    <property type="match status" value="1"/>
</dbReference>
<dbReference type="Proteomes" id="UP000631114">
    <property type="component" value="Unassembled WGS sequence"/>
</dbReference>
<dbReference type="AlphaFoldDB" id="A0A835M801"/>
<name>A0A835M801_9MAGN</name>